<protein>
    <recommendedName>
        <fullName evidence="4">ODAD1 central coiled coil region domain-containing protein</fullName>
    </recommendedName>
</protein>
<sequence length="549" mass="64193">MPVIRPSGQPNLNGVDDELHDLKLRFELLEGDRKAYYETSQWAIRQNKDEVGHLRQENKELSEAIAKIKKHEIESQTFRASMSELEKFNHRVCEIHRKYDELQAEARAKEEKLSEMRDQLADLQRESELVESNLQDSPQAKEIRMLENRLDKAMIKYNEAQSIRKTYEHIVKRLQDERLTFDNQLATFEKTLKAKKQDSLELEMMSRDANHAKEVARAEHARFEQQINEERKQRDRDLQVRKELVKQKMEVIDKLERKSLQVDDQNADSSQQSDAHKEAYDEAKERKMGEYEETMRLIKEATGVSDINEVIAKFQSQGDTHNHLTQLQLHNETRVNDLKQKKLEIESEYEQLKTNGESKMTHSQRLMEEFEKHLKETQAHTDETRHKFERIAKLLNNTKAGVQHLCDKLETISLVEKTPKLSMSDENVKPILEICISKLEHLTVTLEGKEMPEPIQPTAAQLQQQGEPPSILQVNPSVLPAFNTRVKLRPVEFEQDLADEEDENDDDGGEEVPDRESIKKHTNQMINARLKKNQPKKSKKKKVKEDMDD</sequence>
<accession>A0AAD5XJK1</accession>
<feature type="compositionally biased region" description="Low complexity" evidence="3">
    <location>
        <begin position="262"/>
        <end position="273"/>
    </location>
</feature>
<dbReference type="GO" id="GO:0036158">
    <property type="term" value="P:outer dynein arm assembly"/>
    <property type="evidence" value="ECO:0007669"/>
    <property type="project" value="InterPro"/>
</dbReference>
<dbReference type="InterPro" id="IPR033192">
    <property type="entry name" value="ODAD3"/>
</dbReference>
<feature type="region of interest" description="Disordered" evidence="3">
    <location>
        <begin position="261"/>
        <end position="285"/>
    </location>
</feature>
<evidence type="ECO:0000256" key="1">
    <source>
        <dbReference type="ARBA" id="ARBA00023054"/>
    </source>
</evidence>
<dbReference type="Pfam" id="PF21773">
    <property type="entry name" value="ODAD1_CC"/>
    <property type="match status" value="1"/>
</dbReference>
<dbReference type="PANTHER" id="PTHR46518">
    <property type="entry name" value="COILED-COIL DOMAIN-CONTAINING PROTEIN 151"/>
    <property type="match status" value="1"/>
</dbReference>
<dbReference type="PANTHER" id="PTHR46518:SF1">
    <property type="entry name" value="OUTER DYNEIN ARM-DOCKING COMPLEX SUBUNIT 3"/>
    <property type="match status" value="1"/>
</dbReference>
<feature type="compositionally biased region" description="Basic residues" evidence="3">
    <location>
        <begin position="529"/>
        <end position="542"/>
    </location>
</feature>
<comment type="caution">
    <text evidence="5">The sequence shown here is derived from an EMBL/GenBank/DDBJ whole genome shotgun (WGS) entry which is preliminary data.</text>
</comment>
<feature type="region of interest" description="Disordered" evidence="3">
    <location>
        <begin position="494"/>
        <end position="549"/>
    </location>
</feature>
<proteinExistence type="predicted"/>
<dbReference type="EMBL" id="JADGJH010000438">
    <property type="protein sequence ID" value="KAJ3129097.1"/>
    <property type="molecule type" value="Genomic_DNA"/>
</dbReference>
<evidence type="ECO:0000256" key="2">
    <source>
        <dbReference type="SAM" id="Coils"/>
    </source>
</evidence>
<feature type="domain" description="ODAD1 central coiled coil region" evidence="4">
    <location>
        <begin position="141"/>
        <end position="410"/>
    </location>
</feature>
<dbReference type="InterPro" id="IPR049258">
    <property type="entry name" value="ODAD1_CC"/>
</dbReference>
<dbReference type="GO" id="GO:0036064">
    <property type="term" value="C:ciliary basal body"/>
    <property type="evidence" value="ECO:0007669"/>
    <property type="project" value="TreeGrafter"/>
</dbReference>
<dbReference type="Proteomes" id="UP001211907">
    <property type="component" value="Unassembled WGS sequence"/>
</dbReference>
<keyword evidence="6" id="KW-1185">Reference proteome</keyword>
<evidence type="ECO:0000313" key="6">
    <source>
        <dbReference type="Proteomes" id="UP001211907"/>
    </source>
</evidence>
<dbReference type="GO" id="GO:0003341">
    <property type="term" value="P:cilium movement"/>
    <property type="evidence" value="ECO:0007669"/>
    <property type="project" value="InterPro"/>
</dbReference>
<evidence type="ECO:0000259" key="4">
    <source>
        <dbReference type="Pfam" id="PF21773"/>
    </source>
</evidence>
<gene>
    <name evidence="5" type="ORF">HK100_008836</name>
</gene>
<feature type="compositionally biased region" description="Acidic residues" evidence="3">
    <location>
        <begin position="494"/>
        <end position="511"/>
    </location>
</feature>
<name>A0AAD5XJK1_9FUNG</name>
<keyword evidence="1 2" id="KW-0175">Coiled coil</keyword>
<organism evidence="5 6">
    <name type="scientific">Physocladia obscura</name>
    <dbReference type="NCBI Taxonomy" id="109957"/>
    <lineage>
        <taxon>Eukaryota</taxon>
        <taxon>Fungi</taxon>
        <taxon>Fungi incertae sedis</taxon>
        <taxon>Chytridiomycota</taxon>
        <taxon>Chytridiomycota incertae sedis</taxon>
        <taxon>Chytridiomycetes</taxon>
        <taxon>Chytridiales</taxon>
        <taxon>Chytriomycetaceae</taxon>
        <taxon>Physocladia</taxon>
    </lineage>
</organism>
<evidence type="ECO:0000313" key="5">
    <source>
        <dbReference type="EMBL" id="KAJ3129097.1"/>
    </source>
</evidence>
<feature type="compositionally biased region" description="Basic and acidic residues" evidence="3">
    <location>
        <begin position="274"/>
        <end position="285"/>
    </location>
</feature>
<feature type="coiled-coil region" evidence="2">
    <location>
        <begin position="99"/>
        <end position="177"/>
    </location>
</feature>
<feature type="coiled-coil region" evidence="2">
    <location>
        <begin position="44"/>
        <end position="74"/>
    </location>
</feature>
<dbReference type="AlphaFoldDB" id="A0AAD5XJK1"/>
<dbReference type="GO" id="GO:0035253">
    <property type="term" value="C:ciliary rootlet"/>
    <property type="evidence" value="ECO:0007669"/>
    <property type="project" value="TreeGrafter"/>
</dbReference>
<dbReference type="GO" id="GO:0097542">
    <property type="term" value="C:ciliary tip"/>
    <property type="evidence" value="ECO:0007669"/>
    <property type="project" value="TreeGrafter"/>
</dbReference>
<reference evidence="5" key="1">
    <citation type="submission" date="2020-05" db="EMBL/GenBank/DDBJ databases">
        <title>Phylogenomic resolution of chytrid fungi.</title>
        <authorList>
            <person name="Stajich J.E."/>
            <person name="Amses K."/>
            <person name="Simmons R."/>
            <person name="Seto K."/>
            <person name="Myers J."/>
            <person name="Bonds A."/>
            <person name="Quandt C.A."/>
            <person name="Barry K."/>
            <person name="Liu P."/>
            <person name="Grigoriev I."/>
            <person name="Longcore J.E."/>
            <person name="James T.Y."/>
        </authorList>
    </citation>
    <scope>NUCLEOTIDE SEQUENCE</scope>
    <source>
        <strain evidence="5">JEL0513</strain>
    </source>
</reference>
<evidence type="ECO:0000256" key="3">
    <source>
        <dbReference type="SAM" id="MobiDB-lite"/>
    </source>
</evidence>